<dbReference type="CDD" id="cd18795">
    <property type="entry name" value="SF2_C_Ski2"/>
    <property type="match status" value="1"/>
</dbReference>
<dbReference type="Pfam" id="PF00270">
    <property type="entry name" value="DEAD"/>
    <property type="match status" value="1"/>
</dbReference>
<feature type="domain" description="Helicase C-terminal" evidence="6">
    <location>
        <begin position="510"/>
        <end position="708"/>
    </location>
</feature>
<keyword evidence="1" id="KW-0547">Nucleotide-binding</keyword>
<dbReference type="InterPro" id="IPR027417">
    <property type="entry name" value="P-loop_NTPase"/>
</dbReference>
<keyword evidence="3 7" id="KW-0347">Helicase</keyword>
<evidence type="ECO:0000259" key="5">
    <source>
        <dbReference type="PROSITE" id="PS51192"/>
    </source>
</evidence>
<dbReference type="PROSITE" id="PS51192">
    <property type="entry name" value="HELICASE_ATP_BIND_1"/>
    <property type="match status" value="1"/>
</dbReference>
<dbReference type="Pfam" id="PF00656">
    <property type="entry name" value="Peptidase_C14"/>
    <property type="match status" value="1"/>
</dbReference>
<reference evidence="7 8" key="1">
    <citation type="submission" date="2014-11" db="EMBL/GenBank/DDBJ databases">
        <title>Symbiosis island explosion on the genome of extra-slow-growing strains of soybean bradyrhizobia with massive insertion sequences.</title>
        <authorList>
            <person name="Iida T."/>
            <person name="Minamisawa K."/>
        </authorList>
    </citation>
    <scope>NUCLEOTIDE SEQUENCE [LARGE SCALE GENOMIC DNA]</scope>
    <source>
        <strain evidence="7 8">NK6</strain>
        <plasmid evidence="8">pNK6d DNA</plasmid>
    </source>
</reference>
<dbReference type="Pfam" id="PF21280">
    <property type="entry name" value="Helicase_dom4_arc"/>
    <property type="match status" value="1"/>
</dbReference>
<dbReference type="InterPro" id="IPR014001">
    <property type="entry name" value="Helicase_ATP-bd"/>
</dbReference>
<geneLocation type="plasmid" evidence="8">
    <name>pNK6d DNA</name>
</geneLocation>
<keyword evidence="7" id="KW-0614">Plasmid</keyword>
<dbReference type="SMART" id="SM00490">
    <property type="entry name" value="HELICc"/>
    <property type="match status" value="1"/>
</dbReference>
<dbReference type="GO" id="GO:0004197">
    <property type="term" value="F:cysteine-type endopeptidase activity"/>
    <property type="evidence" value="ECO:0007669"/>
    <property type="project" value="InterPro"/>
</dbReference>
<gene>
    <name evidence="7" type="ORF">NK6_d_39</name>
</gene>
<protein>
    <submittedName>
        <fullName evidence="7">Superfamily II helicase</fullName>
    </submittedName>
</protein>
<dbReference type="SMART" id="SM00487">
    <property type="entry name" value="DEXDc"/>
    <property type="match status" value="1"/>
</dbReference>
<dbReference type="GO" id="GO:0003676">
    <property type="term" value="F:nucleic acid binding"/>
    <property type="evidence" value="ECO:0007669"/>
    <property type="project" value="InterPro"/>
</dbReference>
<dbReference type="SUPFAM" id="SSF52540">
    <property type="entry name" value="P-loop containing nucleoside triphosphate hydrolases"/>
    <property type="match status" value="1"/>
</dbReference>
<dbReference type="Proteomes" id="UP000063308">
    <property type="component" value="Plasmid pNK6d"/>
</dbReference>
<dbReference type="AlphaFoldDB" id="A0A0E4BYT4"/>
<dbReference type="GO" id="GO:0006508">
    <property type="term" value="P:proteolysis"/>
    <property type="evidence" value="ECO:0007669"/>
    <property type="project" value="InterPro"/>
</dbReference>
<dbReference type="EMBL" id="AP014688">
    <property type="protein sequence ID" value="BAR63598.1"/>
    <property type="molecule type" value="Genomic_DNA"/>
</dbReference>
<dbReference type="InterPro" id="IPR001650">
    <property type="entry name" value="Helicase_C-like"/>
</dbReference>
<evidence type="ECO:0000256" key="1">
    <source>
        <dbReference type="ARBA" id="ARBA00022741"/>
    </source>
</evidence>
<dbReference type="InterPro" id="IPR050474">
    <property type="entry name" value="Hel308_SKI2-like"/>
</dbReference>
<dbReference type="PANTHER" id="PTHR47961">
    <property type="entry name" value="DNA POLYMERASE THETA, PUTATIVE (AFU_ORTHOLOGUE AFUA_1G05260)-RELATED"/>
    <property type="match status" value="1"/>
</dbReference>
<dbReference type="SUPFAM" id="SSF158702">
    <property type="entry name" value="Sec63 N-terminal domain-like"/>
    <property type="match status" value="1"/>
</dbReference>
<dbReference type="PROSITE" id="PS51194">
    <property type="entry name" value="HELICASE_CTER"/>
    <property type="match status" value="1"/>
</dbReference>
<organism evidence="7 8">
    <name type="scientific">Bradyrhizobium diazoefficiens</name>
    <dbReference type="NCBI Taxonomy" id="1355477"/>
    <lineage>
        <taxon>Bacteria</taxon>
        <taxon>Pseudomonadati</taxon>
        <taxon>Pseudomonadota</taxon>
        <taxon>Alphaproteobacteria</taxon>
        <taxon>Hyphomicrobiales</taxon>
        <taxon>Nitrobacteraceae</taxon>
        <taxon>Bradyrhizobium</taxon>
    </lineage>
</organism>
<dbReference type="GO" id="GO:0004386">
    <property type="term" value="F:helicase activity"/>
    <property type="evidence" value="ECO:0007669"/>
    <property type="project" value="UniProtKB-KW"/>
</dbReference>
<evidence type="ECO:0000256" key="3">
    <source>
        <dbReference type="ARBA" id="ARBA00022806"/>
    </source>
</evidence>
<accession>A0A0E4BYT4</accession>
<feature type="domain" description="Helicase ATP-binding" evidence="5">
    <location>
        <begin position="293"/>
        <end position="465"/>
    </location>
</feature>
<dbReference type="PANTHER" id="PTHR47961:SF10">
    <property type="entry name" value="ATP-DEPENDENT DNA HELICASE HEL308"/>
    <property type="match status" value="1"/>
</dbReference>
<evidence type="ECO:0000313" key="7">
    <source>
        <dbReference type="EMBL" id="BAR63598.1"/>
    </source>
</evidence>
<dbReference type="CDD" id="cd17921">
    <property type="entry name" value="DEXHc_Ski2"/>
    <property type="match status" value="1"/>
</dbReference>
<dbReference type="Pfam" id="PF00271">
    <property type="entry name" value="Helicase_C"/>
    <property type="match status" value="1"/>
</dbReference>
<dbReference type="Gene3D" id="1.10.3380.20">
    <property type="match status" value="1"/>
</dbReference>
<dbReference type="InterPro" id="IPR048772">
    <property type="entry name" value="Hel308-like_dom4"/>
</dbReference>
<dbReference type="Gene3D" id="3.40.50.1460">
    <property type="match status" value="1"/>
</dbReference>
<evidence type="ECO:0000259" key="6">
    <source>
        <dbReference type="PROSITE" id="PS51194"/>
    </source>
</evidence>
<dbReference type="InterPro" id="IPR011600">
    <property type="entry name" value="Pept_C14_caspase"/>
</dbReference>
<keyword evidence="2" id="KW-0378">Hydrolase</keyword>
<dbReference type="GO" id="GO:0005524">
    <property type="term" value="F:ATP binding"/>
    <property type="evidence" value="ECO:0007669"/>
    <property type="project" value="UniProtKB-KW"/>
</dbReference>
<evidence type="ECO:0000256" key="4">
    <source>
        <dbReference type="ARBA" id="ARBA00022840"/>
    </source>
</evidence>
<sequence length="1005" mass="107696">MSVKAVFVGIDRHRSLEVPELGGAKRDATALWALFTDSVPGLASRLLLDEQATLPDVRDAIVGTLNAADVDDIVIVSFAGHGSPDGSLVLYDTEPSDLAGTALSMTMLAEAFRTTKAKVVLCILDCCFSGHAPARVLETAARPRSAFALTGIFGEGRILLAACAPTEAAWEQPGTGHGLLTYATIQAMTGSAGAPVSFPAVADEIIRLARVEATRIGVTQTPAFLGTVQGGLAFPALVRGANYAAAFPAVPVHRITGSFAELAGAGLPQEIVDQWTATFPAGLNALQIKAVNEFGVLDGKSLLVVAPTSSGKTLVGELAAIRAVAGGKKAVFLLPYRALVNEKFEDFSARFAPAGLRVVRCSGDASDGVAPVLSGRYDLGFFTYEMFLNLALSSPRLLNQLGLVVLDEGQFITDPTRGITVELIFALLLRARQRGVDPQLVVLSAVIGNLNSFDRWLDLPLLTSRNRPVPLIEGVLDRRGTFQFVDVDGTTKTETLIPPGHIVQRRDKPSSQDVIVPLAKQLVAKGEKIIVFRNTRGPAQGCARYLSKELGLRPATDVLSALPTQDLTAASQDLRNCLAGGTAFHNTNLLRAEREAVERGYRALNGQIHVLAATTTLAAGINSPASTVILAENEFVGEDGRPFTIAEYKNMAGRAGRLGYNEIGKAIILADTPVERAQLFQKYVLGRPEDVTSSFQQRDLPTWILRLLSQVRGVRAEEIPGLLTNTFGGYSASLANPHWIRQVESDVASLVDRLLQAGLAERDGDLIRLTLLGRACGSSSLAFESSLRLIELMRQLDIARTDPVRVLGIVQVLAEMDAIYTPVMKRGRAEGIRASQVGQRFGADMAHFLQRYCDGEFEFLARCKRAVILYDWIEGVPVDEIERRYTTTPFQGAVSYGDIARITDGARFHLRSAHQILSALFPSHPDFLLALDGLLRRLEFGLPTDALGLMRLPVALSRGQYLALAATGARSVDAVLSLGAETLIRCVGDAAAEAIGVIEKDGASA</sequence>
<keyword evidence="4" id="KW-0067">ATP-binding</keyword>
<dbReference type="Gene3D" id="3.40.50.300">
    <property type="entry name" value="P-loop containing nucleotide triphosphate hydrolases"/>
    <property type="match status" value="2"/>
</dbReference>
<proteinExistence type="predicted"/>
<evidence type="ECO:0000313" key="8">
    <source>
        <dbReference type="Proteomes" id="UP000063308"/>
    </source>
</evidence>
<dbReference type="InterPro" id="IPR011545">
    <property type="entry name" value="DEAD/DEAH_box_helicase_dom"/>
</dbReference>
<evidence type="ECO:0000256" key="2">
    <source>
        <dbReference type="ARBA" id="ARBA00022801"/>
    </source>
</evidence>
<dbReference type="RefSeq" id="WP_060913256.1">
    <property type="nucleotide sequence ID" value="NZ_JAFCKD010000158.1"/>
</dbReference>
<name>A0A0E4BYT4_9BRAD</name>